<keyword evidence="4" id="KW-0808">Transferase</keyword>
<evidence type="ECO:0000256" key="3">
    <source>
        <dbReference type="ARBA" id="ARBA00022676"/>
    </source>
</evidence>
<keyword evidence="3" id="KW-0328">Glycosyltransferase</keyword>
<dbReference type="CDD" id="cd00761">
    <property type="entry name" value="Glyco_tranf_GTA_type"/>
    <property type="match status" value="1"/>
</dbReference>
<keyword evidence="9" id="KW-1185">Reference proteome</keyword>
<dbReference type="EMBL" id="AP024488">
    <property type="protein sequence ID" value="BCS95191.1"/>
    <property type="molecule type" value="Genomic_DNA"/>
</dbReference>
<evidence type="ECO:0000313" key="9">
    <source>
        <dbReference type="Proteomes" id="UP001320148"/>
    </source>
</evidence>
<keyword evidence="6" id="KW-0812">Transmembrane</keyword>
<dbReference type="RefSeq" id="WP_236891465.1">
    <property type="nucleotide sequence ID" value="NZ_AP024488.1"/>
</dbReference>
<sequence>MTEPLPRIGVVIIGINVARYLKMCINSVLTCDYPREHLDIVYVDGGSTDGSPEIAEEIQGVRVIRLDHPHPTPGRGRNAGWRLLSTPLIQFMDADTTLEPGWFKAALPHLADDTPCVCGFRREREPNRNRYHMLAEMEWRYEEGPCRYFGGEVLLYRYALEETEGFDTELVAGEDPELSRRIRRKSWEILRIAAPMSTHDINMSTFRQYLKRAYRSGHAYAEIGLRFATSPDPLWLRELLRVTARGGLPLLLIAGGLLAGHPVTGLFLALLIAARPFYSMRPTIQKFACSRSLAVLYAAHSAFVVFPQFAGVLRYLAGRLSNRPLHNRIATAPTSRSSR</sequence>
<evidence type="ECO:0000256" key="5">
    <source>
        <dbReference type="ARBA" id="ARBA00023136"/>
    </source>
</evidence>
<dbReference type="PANTHER" id="PTHR43646">
    <property type="entry name" value="GLYCOSYLTRANSFERASE"/>
    <property type="match status" value="1"/>
</dbReference>
<evidence type="ECO:0000313" key="8">
    <source>
        <dbReference type="EMBL" id="BCS95191.1"/>
    </source>
</evidence>
<accession>A0ABM7PDN8</accession>
<protein>
    <recommendedName>
        <fullName evidence="7">Glycosyltransferase 2-like domain-containing protein</fullName>
    </recommendedName>
</protein>
<keyword evidence="5 6" id="KW-0472">Membrane</keyword>
<evidence type="ECO:0000256" key="2">
    <source>
        <dbReference type="ARBA" id="ARBA00022475"/>
    </source>
</evidence>
<evidence type="ECO:0000256" key="1">
    <source>
        <dbReference type="ARBA" id="ARBA00004236"/>
    </source>
</evidence>
<dbReference type="InterPro" id="IPR029044">
    <property type="entry name" value="Nucleotide-diphossugar_trans"/>
</dbReference>
<keyword evidence="6" id="KW-1133">Transmembrane helix</keyword>
<proteinExistence type="predicted"/>
<keyword evidence="2" id="KW-1003">Cell membrane</keyword>
<evidence type="ECO:0000259" key="7">
    <source>
        <dbReference type="Pfam" id="PF00535"/>
    </source>
</evidence>
<dbReference type="SUPFAM" id="SSF53448">
    <property type="entry name" value="Nucleotide-diphospho-sugar transferases"/>
    <property type="match status" value="1"/>
</dbReference>
<evidence type="ECO:0000256" key="4">
    <source>
        <dbReference type="ARBA" id="ARBA00022679"/>
    </source>
</evidence>
<reference evidence="8 9" key="1">
    <citation type="submission" date="2021-02" db="EMBL/GenBank/DDBJ databases">
        <title>Complete genome of Desulfoluna sp. strain ASN36.</title>
        <authorList>
            <person name="Takahashi A."/>
            <person name="Kojima H."/>
            <person name="Fukui M."/>
        </authorList>
    </citation>
    <scope>NUCLEOTIDE SEQUENCE [LARGE SCALE GENOMIC DNA]</scope>
    <source>
        <strain evidence="8 9">ASN36</strain>
    </source>
</reference>
<feature type="transmembrane region" description="Helical" evidence="6">
    <location>
        <begin position="294"/>
        <end position="317"/>
    </location>
</feature>
<feature type="transmembrane region" description="Helical" evidence="6">
    <location>
        <begin position="250"/>
        <end position="274"/>
    </location>
</feature>
<name>A0ABM7PDN8_9BACT</name>
<comment type="subcellular location">
    <subcellularLocation>
        <location evidence="1">Cell membrane</location>
    </subcellularLocation>
</comment>
<gene>
    <name evidence="8" type="ORF">DSLASN_08230</name>
</gene>
<dbReference type="Pfam" id="PF00535">
    <property type="entry name" value="Glycos_transf_2"/>
    <property type="match status" value="1"/>
</dbReference>
<evidence type="ECO:0000256" key="6">
    <source>
        <dbReference type="SAM" id="Phobius"/>
    </source>
</evidence>
<organism evidence="8 9">
    <name type="scientific">Desulfoluna limicola</name>
    <dbReference type="NCBI Taxonomy" id="2810562"/>
    <lineage>
        <taxon>Bacteria</taxon>
        <taxon>Pseudomonadati</taxon>
        <taxon>Thermodesulfobacteriota</taxon>
        <taxon>Desulfobacteria</taxon>
        <taxon>Desulfobacterales</taxon>
        <taxon>Desulfolunaceae</taxon>
        <taxon>Desulfoluna</taxon>
    </lineage>
</organism>
<dbReference type="Proteomes" id="UP001320148">
    <property type="component" value="Chromosome"/>
</dbReference>
<dbReference type="Gene3D" id="3.90.550.10">
    <property type="entry name" value="Spore Coat Polysaccharide Biosynthesis Protein SpsA, Chain A"/>
    <property type="match status" value="1"/>
</dbReference>
<dbReference type="PANTHER" id="PTHR43646:SF2">
    <property type="entry name" value="GLYCOSYLTRANSFERASE 2-LIKE DOMAIN-CONTAINING PROTEIN"/>
    <property type="match status" value="1"/>
</dbReference>
<feature type="domain" description="Glycosyltransferase 2-like" evidence="7">
    <location>
        <begin position="10"/>
        <end position="140"/>
    </location>
</feature>
<dbReference type="InterPro" id="IPR001173">
    <property type="entry name" value="Glyco_trans_2-like"/>
</dbReference>